<proteinExistence type="predicted"/>
<dbReference type="InterPro" id="IPR025256">
    <property type="entry name" value="TM7S3/TM198-like_dom"/>
</dbReference>
<feature type="region of interest" description="Disordered" evidence="5">
    <location>
        <begin position="381"/>
        <end position="443"/>
    </location>
</feature>
<evidence type="ECO:0000256" key="5">
    <source>
        <dbReference type="SAM" id="MobiDB-lite"/>
    </source>
</evidence>
<feature type="transmembrane region" description="Helical" evidence="6">
    <location>
        <begin position="140"/>
        <end position="163"/>
    </location>
</feature>
<feature type="transmembrane region" description="Helical" evidence="6">
    <location>
        <begin position="254"/>
        <end position="277"/>
    </location>
</feature>
<dbReference type="PANTHER" id="PTHR39469">
    <property type="entry name" value="CHROMOSOME 1, WHOLE GENOME SHOTGUN SEQUENCE"/>
    <property type="match status" value="1"/>
</dbReference>
<evidence type="ECO:0000313" key="10">
    <source>
        <dbReference type="Proteomes" id="UP000242287"/>
    </source>
</evidence>
<accession>A0A2A9P0V0</accession>
<evidence type="ECO:0000256" key="6">
    <source>
        <dbReference type="SAM" id="Phobius"/>
    </source>
</evidence>
<feature type="transmembrane region" description="Helical" evidence="6">
    <location>
        <begin position="227"/>
        <end position="247"/>
    </location>
</feature>
<feature type="compositionally biased region" description="Basic and acidic residues" evidence="5">
    <location>
        <begin position="702"/>
        <end position="717"/>
    </location>
</feature>
<keyword evidence="10" id="KW-1185">Reference proteome</keyword>
<evidence type="ECO:0000256" key="7">
    <source>
        <dbReference type="SAM" id="SignalP"/>
    </source>
</evidence>
<name>A0A2A9P0V0_9AGAR</name>
<evidence type="ECO:0000256" key="2">
    <source>
        <dbReference type="ARBA" id="ARBA00022692"/>
    </source>
</evidence>
<dbReference type="Pfam" id="PF13886">
    <property type="entry name" value="TM7S3_TM198"/>
    <property type="match status" value="1"/>
</dbReference>
<evidence type="ECO:0000256" key="4">
    <source>
        <dbReference type="ARBA" id="ARBA00023136"/>
    </source>
</evidence>
<evidence type="ECO:0000256" key="3">
    <source>
        <dbReference type="ARBA" id="ARBA00022989"/>
    </source>
</evidence>
<feature type="transmembrane region" description="Helical" evidence="6">
    <location>
        <begin position="203"/>
        <end position="221"/>
    </location>
</feature>
<keyword evidence="2 6" id="KW-0812">Transmembrane</keyword>
<dbReference type="AlphaFoldDB" id="A0A2A9P0V0"/>
<feature type="region of interest" description="Disordered" evidence="5">
    <location>
        <begin position="665"/>
        <end position="854"/>
    </location>
</feature>
<evidence type="ECO:0000256" key="1">
    <source>
        <dbReference type="ARBA" id="ARBA00004141"/>
    </source>
</evidence>
<evidence type="ECO:0000259" key="8">
    <source>
        <dbReference type="Pfam" id="PF13886"/>
    </source>
</evidence>
<dbReference type="PANTHER" id="PTHR39469:SF1">
    <property type="entry name" value="DUF4203 DOMAIN-CONTAINING PROTEIN"/>
    <property type="match status" value="1"/>
</dbReference>
<feature type="compositionally biased region" description="Polar residues" evidence="5">
    <location>
        <begin position="791"/>
        <end position="800"/>
    </location>
</feature>
<feature type="compositionally biased region" description="Basic and acidic residues" evidence="5">
    <location>
        <begin position="725"/>
        <end position="744"/>
    </location>
</feature>
<feature type="region of interest" description="Disordered" evidence="5">
    <location>
        <begin position="506"/>
        <end position="559"/>
    </location>
</feature>
<feature type="compositionally biased region" description="Basic and acidic residues" evidence="5">
    <location>
        <begin position="753"/>
        <end position="775"/>
    </location>
</feature>
<feature type="signal peptide" evidence="7">
    <location>
        <begin position="1"/>
        <end position="19"/>
    </location>
</feature>
<protein>
    <recommendedName>
        <fullName evidence="8">TM7S3/TM198-like domain-containing protein</fullName>
    </recommendedName>
</protein>
<feature type="transmembrane region" description="Helical" evidence="6">
    <location>
        <begin position="114"/>
        <end position="133"/>
    </location>
</feature>
<dbReference type="GO" id="GO:0016020">
    <property type="term" value="C:membrane"/>
    <property type="evidence" value="ECO:0007669"/>
    <property type="project" value="UniProtKB-SubCell"/>
</dbReference>
<keyword evidence="7" id="KW-0732">Signal</keyword>
<feature type="transmembrane region" description="Helical" evidence="6">
    <location>
        <begin position="175"/>
        <end position="196"/>
    </location>
</feature>
<feature type="chain" id="PRO_5013332798" description="TM7S3/TM198-like domain-containing protein" evidence="7">
    <location>
        <begin position="20"/>
        <end position="854"/>
    </location>
</feature>
<reference evidence="9 10" key="1">
    <citation type="submission" date="2014-02" db="EMBL/GenBank/DDBJ databases">
        <title>Transposable element dynamics among asymbiotic and ectomycorrhizal Amanita fungi.</title>
        <authorList>
            <consortium name="DOE Joint Genome Institute"/>
            <person name="Hess J."/>
            <person name="Skrede I."/>
            <person name="Wolfe B."/>
            <person name="LaButti K."/>
            <person name="Ohm R.A."/>
            <person name="Grigoriev I.V."/>
            <person name="Pringle A."/>
        </authorList>
    </citation>
    <scope>NUCLEOTIDE SEQUENCE [LARGE SCALE GENOMIC DNA]</scope>
    <source>
        <strain evidence="9 10">SKay4041</strain>
    </source>
</reference>
<gene>
    <name evidence="9" type="ORF">AMATHDRAFT_52661</name>
</gene>
<keyword evidence="3 6" id="KW-1133">Transmembrane helix</keyword>
<dbReference type="EMBL" id="KZ301969">
    <property type="protein sequence ID" value="PFH54771.1"/>
    <property type="molecule type" value="Genomic_DNA"/>
</dbReference>
<feature type="domain" description="TM7S3/TM198-like" evidence="8">
    <location>
        <begin position="119"/>
        <end position="328"/>
    </location>
</feature>
<feature type="compositionally biased region" description="Low complexity" evidence="5">
    <location>
        <begin position="512"/>
        <end position="535"/>
    </location>
</feature>
<feature type="region of interest" description="Disordered" evidence="5">
    <location>
        <begin position="84"/>
        <end position="104"/>
    </location>
</feature>
<organism evidence="9 10">
    <name type="scientific">Amanita thiersii Skay4041</name>
    <dbReference type="NCBI Taxonomy" id="703135"/>
    <lineage>
        <taxon>Eukaryota</taxon>
        <taxon>Fungi</taxon>
        <taxon>Dikarya</taxon>
        <taxon>Basidiomycota</taxon>
        <taxon>Agaricomycotina</taxon>
        <taxon>Agaricomycetes</taxon>
        <taxon>Agaricomycetidae</taxon>
        <taxon>Agaricales</taxon>
        <taxon>Pluteineae</taxon>
        <taxon>Amanitaceae</taxon>
        <taxon>Amanita</taxon>
    </lineage>
</organism>
<dbReference type="OrthoDB" id="102260at2759"/>
<comment type="subcellular location">
    <subcellularLocation>
        <location evidence="1">Membrane</location>
        <topology evidence="1">Multi-pass membrane protein</topology>
    </subcellularLocation>
</comment>
<keyword evidence="4 6" id="KW-0472">Membrane</keyword>
<dbReference type="Proteomes" id="UP000242287">
    <property type="component" value="Unassembled WGS sequence"/>
</dbReference>
<dbReference type="STRING" id="703135.A0A2A9P0V0"/>
<sequence>MRLPLLALLLLSTLPFVHAQSSSASNNATSSELSLTTTPTISLSLTTSSVTVTIATRSGNRPTQITTVMPVIVNVTRTISPSTSATSTIVSQTSSPSSTPTPEPITLDTRLDPAFGVLGAILILTGLPSAFWGHKNRWTSFFLIGFYSFSLACIVLILKFGVLPAVNPPSKTLRGMFVLASAVAGVAGGAISIFFWKAARYGIGGWGGFAVALWIQCFRDGGVITPIGFRWILYIGCAVVGFTLCTIPRIHYHVLLVSTAFVGSSAFILGIDCYTTAGLKEFYIWNLGFRTLFPKFTNNGIQFPVTQTMQIELGLIGAVALMGIAVQLRILTVLQKKLHEIAEEHKLRDAEAEVSAAERFAHLDKERSDWEKDHPSMLKLARQDSNTPNTPLMKDHDAAAPPIPAERRSSSYTLVDGRPRIHSGTSDLKSPPLGGEDGSKGGTVARSLQTLGALPTLDLGQGIEENVPDSFFAKDERIKKVGTPTELEELRRKEELMAEIQTLRRSIDALKSETPAPSSSSESRRPSLTSRRTLSVDATNALLPPAPTHLRPPRETDPRSRIHSMELSTLARTRSIGEAISRPTSVPLRDEDWDAYIQERKLLQPPTGITPPIATTRMNTATRITIPPAVQEALNERKRRESALGVGEVEPDATEGIPLAKLTHHKHASTGSHVPVTILPPKKTTGGIVAPTPQRPIGTRTRTFEELNERHREKMRDMQAPLTQAEKEHADIEAAKQRWEKANTVERQAVTRRQAERAAELEKKRRTGGDGDKKRSSLLAHEQRHSRHSRSLSTDRQVGSHSKRLSVMKVEDWQRYQQETEMGLRGEPGAGSSERRNTRGYNVPFPDVVKVSRG</sequence>
<evidence type="ECO:0000313" key="9">
    <source>
        <dbReference type="EMBL" id="PFH54771.1"/>
    </source>
</evidence>